<name>A0A6J8DYV8_MYTCO</name>
<protein>
    <submittedName>
        <fullName evidence="3">Uncharacterized protein</fullName>
    </submittedName>
</protein>
<feature type="compositionally biased region" description="Polar residues" evidence="1">
    <location>
        <begin position="109"/>
        <end position="128"/>
    </location>
</feature>
<evidence type="ECO:0000313" key="4">
    <source>
        <dbReference type="Proteomes" id="UP000507470"/>
    </source>
</evidence>
<organism evidence="3 4">
    <name type="scientific">Mytilus coruscus</name>
    <name type="common">Sea mussel</name>
    <dbReference type="NCBI Taxonomy" id="42192"/>
    <lineage>
        <taxon>Eukaryota</taxon>
        <taxon>Metazoa</taxon>
        <taxon>Spiralia</taxon>
        <taxon>Lophotrochozoa</taxon>
        <taxon>Mollusca</taxon>
        <taxon>Bivalvia</taxon>
        <taxon>Autobranchia</taxon>
        <taxon>Pteriomorphia</taxon>
        <taxon>Mytilida</taxon>
        <taxon>Mytiloidea</taxon>
        <taxon>Mytilidae</taxon>
        <taxon>Mytilinae</taxon>
        <taxon>Mytilus</taxon>
    </lineage>
</organism>
<dbReference type="Proteomes" id="UP000507470">
    <property type="component" value="Unassembled WGS sequence"/>
</dbReference>
<evidence type="ECO:0000313" key="3">
    <source>
        <dbReference type="EMBL" id="CAC5412562.1"/>
    </source>
</evidence>
<keyword evidence="2" id="KW-0812">Transmembrane</keyword>
<keyword evidence="2" id="KW-1133">Transmembrane helix</keyword>
<dbReference type="AlphaFoldDB" id="A0A6J8DYV8"/>
<evidence type="ECO:0000256" key="1">
    <source>
        <dbReference type="SAM" id="MobiDB-lite"/>
    </source>
</evidence>
<accession>A0A6J8DYV8</accession>
<proteinExistence type="predicted"/>
<dbReference type="EMBL" id="CACVKT020008059">
    <property type="protein sequence ID" value="CAC5412562.1"/>
    <property type="molecule type" value="Genomic_DNA"/>
</dbReference>
<sequence length="185" mass="20890">MNDENSFLFFSDANTTFIFYLVVAGGLVGWLLFFFAAVRLVCNNIKRDRPSRQQFSPPTQENVVEIPPPIIHNDSIYDEIDEGPAFPYLITCHSQSYLSVKEDSEKHLNTSTTENNSICESSVSSQNAEDLEHTDALSDNSQESFGECNVNDNDDYLHPYTSLQANDDYPHPYTSLQAGKEDTRC</sequence>
<feature type="transmembrane region" description="Helical" evidence="2">
    <location>
        <begin position="17"/>
        <end position="42"/>
    </location>
</feature>
<keyword evidence="2" id="KW-0472">Membrane</keyword>
<gene>
    <name evidence="3" type="ORF">MCOR_45561</name>
</gene>
<feature type="region of interest" description="Disordered" evidence="1">
    <location>
        <begin position="109"/>
        <end position="185"/>
    </location>
</feature>
<keyword evidence="4" id="KW-1185">Reference proteome</keyword>
<reference evidence="3 4" key="1">
    <citation type="submission" date="2020-06" db="EMBL/GenBank/DDBJ databases">
        <authorList>
            <person name="Li R."/>
            <person name="Bekaert M."/>
        </authorList>
    </citation>
    <scope>NUCLEOTIDE SEQUENCE [LARGE SCALE GENOMIC DNA]</scope>
    <source>
        <strain evidence="4">wild</strain>
    </source>
</reference>
<evidence type="ECO:0000256" key="2">
    <source>
        <dbReference type="SAM" id="Phobius"/>
    </source>
</evidence>